<evidence type="ECO:0000313" key="8">
    <source>
        <dbReference type="EMBL" id="TWU01000.1"/>
    </source>
</evidence>
<feature type="domain" description="DUF1585" evidence="2">
    <location>
        <begin position="735"/>
        <end position="808"/>
    </location>
</feature>
<dbReference type="Pfam" id="PF07624">
    <property type="entry name" value="PSD2"/>
    <property type="match status" value="1"/>
</dbReference>
<evidence type="ECO:0000313" key="9">
    <source>
        <dbReference type="Proteomes" id="UP000320176"/>
    </source>
</evidence>
<feature type="domain" description="DUF1595" evidence="7">
    <location>
        <begin position="403"/>
        <end position="462"/>
    </location>
</feature>
<evidence type="ECO:0000256" key="1">
    <source>
        <dbReference type="SAM" id="SignalP"/>
    </source>
</evidence>
<feature type="chain" id="PRO_5022933448" evidence="1">
    <location>
        <begin position="19"/>
        <end position="811"/>
    </location>
</feature>
<evidence type="ECO:0000259" key="3">
    <source>
        <dbReference type="Pfam" id="PF07626"/>
    </source>
</evidence>
<feature type="domain" description="DUF1587" evidence="3">
    <location>
        <begin position="120"/>
        <end position="184"/>
    </location>
</feature>
<dbReference type="EMBL" id="SJPN01000005">
    <property type="protein sequence ID" value="TWU01000.1"/>
    <property type="molecule type" value="Genomic_DNA"/>
</dbReference>
<feature type="domain" description="DUF1588" evidence="4">
    <location>
        <begin position="616"/>
        <end position="715"/>
    </location>
</feature>
<proteinExistence type="predicted"/>
<evidence type="ECO:0000259" key="4">
    <source>
        <dbReference type="Pfam" id="PF07627"/>
    </source>
</evidence>
<feature type="domain" description="Cytochrome C Planctomycete-type" evidence="6">
    <location>
        <begin position="35"/>
        <end position="82"/>
    </location>
</feature>
<evidence type="ECO:0000259" key="2">
    <source>
        <dbReference type="Pfam" id="PF07624"/>
    </source>
</evidence>
<dbReference type="Pfam" id="PF07627">
    <property type="entry name" value="PSCyt3"/>
    <property type="match status" value="1"/>
</dbReference>
<feature type="signal peptide" evidence="1">
    <location>
        <begin position="1"/>
        <end position="18"/>
    </location>
</feature>
<organism evidence="8 9">
    <name type="scientific">Stieleria varia</name>
    <dbReference type="NCBI Taxonomy" id="2528005"/>
    <lineage>
        <taxon>Bacteria</taxon>
        <taxon>Pseudomonadati</taxon>
        <taxon>Planctomycetota</taxon>
        <taxon>Planctomycetia</taxon>
        <taxon>Pirellulales</taxon>
        <taxon>Pirellulaceae</taxon>
        <taxon>Stieleria</taxon>
    </lineage>
</organism>
<gene>
    <name evidence="8" type="ORF">Pla52n_43710</name>
</gene>
<sequence precursor="true">MNVILRLFLIVLPMVASAATVSAAESFESFLNTHCLRCHGPEKVERDLRIDQLSRDFKVGADSHLWAEIVERINAGEMPPAEEPQPTEDEIASVVTQLDARIREGRAARMATRPPVAHYRLSRREYQNTVYDLLGVRYDPTQPGELNADPLWQGYERIGALLSLSPSHVERYYRAAEIVLDRAFPQQSVTSQTIRKTAAEIRYGGGKQQQEYLDRFGIKRPLRALIFPGRLQAALRPNWLGRVGPEHSGLYRARIQVSGIRPPGGQRAHLRIGQSTGEATNEGLIELDVLAPEDQPEIIEFEVFLEMPASLDFNVVVTDIISRDKGGHHRNILGGSNYIFTHTSETQLLNPTGPKLFDESGNGIFSFVLLDWIEWEGPIESDTERATRVGLFPPNDASLDTVTDHLQRFAQRAWRRPVNPTELQHYLNAYETELAAGESVSSAYRVALLGVLTSRNFAYIVEGETQPRTRLTDWELATRLSYFLWSSMPDNELFDAAGGGALSGDELATQVDRMLADPKVDRFVKDFPRQWLQLHRLGMFPPDGKLYPDYDVWLETSMHEEVVHYFREMFTGNLPIDAFLKSDWTMVNPRLCEFYGLPEPSTSGVQRVSLRQEDHRGGLLTMGAILGLTSDGTRHRPVHRGVWVSEAIFGKTPPPPPANVDPIEPNPPSSPKATIRQKIEAHAQNANCAACHRNVDPLGLAFDQFDAIGQWRTHERVDQGTGEDPPVNASGVMPDGRAFSDAEQFKQLLLDDRDSFLKAFVEHLCTYGLRRVMTVDDREDIQAIVNEAKQNHYQLKDIVRAVALSELFRKR</sequence>
<dbReference type="InterPro" id="IPR011429">
    <property type="entry name" value="Cyt_c_Planctomycete-type"/>
</dbReference>
<dbReference type="InterPro" id="IPR013039">
    <property type="entry name" value="DUF1588"/>
</dbReference>
<evidence type="ECO:0000259" key="5">
    <source>
        <dbReference type="Pfam" id="PF07631"/>
    </source>
</evidence>
<keyword evidence="9" id="KW-1185">Reference proteome</keyword>
<dbReference type="OrthoDB" id="175242at2"/>
<reference evidence="8 9" key="1">
    <citation type="submission" date="2019-02" db="EMBL/GenBank/DDBJ databases">
        <title>Deep-cultivation of Planctomycetes and their phenomic and genomic characterization uncovers novel biology.</title>
        <authorList>
            <person name="Wiegand S."/>
            <person name="Jogler M."/>
            <person name="Boedeker C."/>
            <person name="Pinto D."/>
            <person name="Vollmers J."/>
            <person name="Rivas-Marin E."/>
            <person name="Kohn T."/>
            <person name="Peeters S.H."/>
            <person name="Heuer A."/>
            <person name="Rast P."/>
            <person name="Oberbeckmann S."/>
            <person name="Bunk B."/>
            <person name="Jeske O."/>
            <person name="Meyerdierks A."/>
            <person name="Storesund J.E."/>
            <person name="Kallscheuer N."/>
            <person name="Luecker S."/>
            <person name="Lage O.M."/>
            <person name="Pohl T."/>
            <person name="Merkel B.J."/>
            <person name="Hornburger P."/>
            <person name="Mueller R.-W."/>
            <person name="Bruemmer F."/>
            <person name="Labrenz M."/>
            <person name="Spormann A.M."/>
            <person name="Op Den Camp H."/>
            <person name="Overmann J."/>
            <person name="Amann R."/>
            <person name="Jetten M.S.M."/>
            <person name="Mascher T."/>
            <person name="Medema M.H."/>
            <person name="Devos D.P."/>
            <person name="Kaster A.-K."/>
            <person name="Ovreas L."/>
            <person name="Rohde M."/>
            <person name="Galperin M.Y."/>
            <person name="Jogler C."/>
        </authorList>
    </citation>
    <scope>NUCLEOTIDE SEQUENCE [LARGE SCALE GENOMIC DNA]</scope>
    <source>
        <strain evidence="8 9">Pla52n</strain>
    </source>
</reference>
<dbReference type="Pfam" id="PF07626">
    <property type="entry name" value="PSD3"/>
    <property type="match status" value="1"/>
</dbReference>
<dbReference type="InterPro" id="IPR013036">
    <property type="entry name" value="DUF1587"/>
</dbReference>
<dbReference type="RefSeq" id="WP_146521521.1">
    <property type="nucleotide sequence ID" value="NZ_CP151726.1"/>
</dbReference>
<dbReference type="InterPro" id="IPR013042">
    <property type="entry name" value="DUF1592"/>
</dbReference>
<dbReference type="Pfam" id="PF07631">
    <property type="entry name" value="PSD4"/>
    <property type="match status" value="1"/>
</dbReference>
<protein>
    <submittedName>
        <fullName evidence="8">Planctomycete cytochrome C</fullName>
    </submittedName>
</protein>
<dbReference type="AlphaFoldDB" id="A0A5C6AMW2"/>
<name>A0A5C6AMW2_9BACT</name>
<keyword evidence="1" id="KW-0732">Signal</keyword>
<dbReference type="InterPro" id="IPR011478">
    <property type="entry name" value="DUF1585"/>
</dbReference>
<dbReference type="InterPro" id="IPR013043">
    <property type="entry name" value="DUF1595"/>
</dbReference>
<dbReference type="Proteomes" id="UP000320176">
    <property type="component" value="Unassembled WGS sequence"/>
</dbReference>
<feature type="domain" description="DUF1592" evidence="5">
    <location>
        <begin position="471"/>
        <end position="597"/>
    </location>
</feature>
<evidence type="ECO:0000259" key="7">
    <source>
        <dbReference type="Pfam" id="PF07637"/>
    </source>
</evidence>
<accession>A0A5C6AMW2</accession>
<comment type="caution">
    <text evidence="8">The sequence shown here is derived from an EMBL/GenBank/DDBJ whole genome shotgun (WGS) entry which is preliminary data.</text>
</comment>
<dbReference type="Pfam" id="PF07637">
    <property type="entry name" value="PSD5"/>
    <property type="match status" value="1"/>
</dbReference>
<evidence type="ECO:0000259" key="6">
    <source>
        <dbReference type="Pfam" id="PF07635"/>
    </source>
</evidence>
<dbReference type="Pfam" id="PF07635">
    <property type="entry name" value="PSCyt1"/>
    <property type="match status" value="1"/>
</dbReference>